<dbReference type="Pfam" id="PF00384">
    <property type="entry name" value="Molybdopterin"/>
    <property type="match status" value="1"/>
</dbReference>
<dbReference type="InterPro" id="IPR006656">
    <property type="entry name" value="Mopterin_OxRdtase"/>
</dbReference>
<dbReference type="Pfam" id="PF04879">
    <property type="entry name" value="Molybdop_Fe4S4"/>
    <property type="match status" value="1"/>
</dbReference>
<reference evidence="5" key="1">
    <citation type="submission" date="2018-05" db="EMBL/GenBank/DDBJ databases">
        <authorList>
            <person name="Lanie J.A."/>
            <person name="Ng W.-L."/>
            <person name="Kazmierczak K.M."/>
            <person name="Andrzejewski T.M."/>
            <person name="Davidsen T.M."/>
            <person name="Wayne K.J."/>
            <person name="Tettelin H."/>
            <person name="Glass J.I."/>
            <person name="Rusch D."/>
            <person name="Podicherti R."/>
            <person name="Tsui H.-C.T."/>
            <person name="Winkler M.E."/>
        </authorList>
    </citation>
    <scope>NUCLEOTIDE SEQUENCE</scope>
</reference>
<accession>A0A382LG29</accession>
<dbReference type="EMBL" id="UINC01086403">
    <property type="protein sequence ID" value="SVC34825.1"/>
    <property type="molecule type" value="Genomic_DNA"/>
</dbReference>
<gene>
    <name evidence="5" type="ORF">METZ01_LOCUS287679</name>
</gene>
<dbReference type="SUPFAM" id="SSF53706">
    <property type="entry name" value="Formate dehydrogenase/DMSO reductase, domains 1-3"/>
    <property type="match status" value="1"/>
</dbReference>
<dbReference type="PANTHER" id="PTHR43742:SF6">
    <property type="entry name" value="OXIDOREDUCTASE YYAE-RELATED"/>
    <property type="match status" value="1"/>
</dbReference>
<name>A0A382LG29_9ZZZZ</name>
<feature type="domain" description="4Fe-4S Mo/W bis-MGD-type" evidence="4">
    <location>
        <begin position="6"/>
        <end position="64"/>
    </location>
</feature>
<evidence type="ECO:0000259" key="4">
    <source>
        <dbReference type="PROSITE" id="PS51669"/>
    </source>
</evidence>
<dbReference type="PROSITE" id="PS51669">
    <property type="entry name" value="4FE4S_MOW_BIS_MGD"/>
    <property type="match status" value="1"/>
</dbReference>
<evidence type="ECO:0000313" key="5">
    <source>
        <dbReference type="EMBL" id="SVC34825.1"/>
    </source>
</evidence>
<evidence type="ECO:0000256" key="2">
    <source>
        <dbReference type="ARBA" id="ARBA00023004"/>
    </source>
</evidence>
<dbReference type="GO" id="GO:0016491">
    <property type="term" value="F:oxidoreductase activity"/>
    <property type="evidence" value="ECO:0007669"/>
    <property type="project" value="InterPro"/>
</dbReference>
<dbReference type="InterPro" id="IPR006963">
    <property type="entry name" value="Mopterin_OxRdtase_4Fe-4S_dom"/>
</dbReference>
<dbReference type="AlphaFoldDB" id="A0A382LG29"/>
<evidence type="ECO:0000256" key="3">
    <source>
        <dbReference type="ARBA" id="ARBA00023014"/>
    </source>
</evidence>
<dbReference type="Gene3D" id="2.20.25.90">
    <property type="entry name" value="ADC-like domains"/>
    <property type="match status" value="1"/>
</dbReference>
<proteinExistence type="predicted"/>
<protein>
    <recommendedName>
        <fullName evidence="4">4Fe-4S Mo/W bis-MGD-type domain-containing protein</fullName>
    </recommendedName>
</protein>
<dbReference type="Gene3D" id="3.40.50.12440">
    <property type="match status" value="1"/>
</dbReference>
<dbReference type="GO" id="GO:0051536">
    <property type="term" value="F:iron-sulfur cluster binding"/>
    <property type="evidence" value="ECO:0007669"/>
    <property type="project" value="UniProtKB-KW"/>
</dbReference>
<keyword evidence="3" id="KW-0411">Iron-sulfur</keyword>
<dbReference type="SMART" id="SM00926">
    <property type="entry name" value="Molybdop_Fe4S4"/>
    <property type="match status" value="1"/>
</dbReference>
<keyword evidence="2" id="KW-0408">Iron</keyword>
<dbReference type="InterPro" id="IPR050612">
    <property type="entry name" value="Prok_Mopterin_Oxidored"/>
</dbReference>
<dbReference type="GO" id="GO:0046872">
    <property type="term" value="F:metal ion binding"/>
    <property type="evidence" value="ECO:0007669"/>
    <property type="project" value="UniProtKB-KW"/>
</dbReference>
<evidence type="ECO:0000256" key="1">
    <source>
        <dbReference type="ARBA" id="ARBA00022723"/>
    </source>
</evidence>
<feature type="non-terminal residue" evidence="5">
    <location>
        <position position="262"/>
    </location>
</feature>
<dbReference type="PANTHER" id="PTHR43742">
    <property type="entry name" value="TRIMETHYLAMINE-N-OXIDE REDUCTASE"/>
    <property type="match status" value="1"/>
</dbReference>
<organism evidence="5">
    <name type="scientific">marine metagenome</name>
    <dbReference type="NCBI Taxonomy" id="408172"/>
    <lineage>
        <taxon>unclassified sequences</taxon>
        <taxon>metagenomes</taxon>
        <taxon>ecological metagenomes</taxon>
    </lineage>
</organism>
<sequence>MTIETVRWAHSTCPHDCPSTCALEVEVLDSKTIGRVRGRKGHAYTDGVICGKVSRYADRVNHPQRLMHPLKRVGPKGVGMESFTPISWEQALDETAAAFKGAAQEFGSESVWPYFYAGTMGHVQRDGIERLRHEMRYSGQHSTFCVTLADAGWNAGTGRKRGTAGREIADCELLVVWGGNPVNTQINVMHKFQQARRNRNAKLVVIDPYCTDTADKADLFLNLRPGTDGALACAVMHVLFEEDYADWDYLERFTDCPKELHE</sequence>
<keyword evidence="1" id="KW-0479">Metal-binding</keyword>